<dbReference type="PANTHER" id="PTHR33384">
    <property type="entry name" value="EXPRESSED PROTEIN"/>
    <property type="match status" value="1"/>
</dbReference>
<name>A0A8J5F749_ZINOF</name>
<gene>
    <name evidence="1" type="ORF">ZIOFF_057580</name>
</gene>
<reference evidence="1 2" key="1">
    <citation type="submission" date="2020-08" db="EMBL/GenBank/DDBJ databases">
        <title>Plant Genome Project.</title>
        <authorList>
            <person name="Zhang R.-G."/>
        </authorList>
    </citation>
    <scope>NUCLEOTIDE SEQUENCE [LARGE SCALE GENOMIC DNA]</scope>
    <source>
        <tissue evidence="1">Rhizome</tissue>
    </source>
</reference>
<protein>
    <submittedName>
        <fullName evidence="1">Uncharacterized protein</fullName>
    </submittedName>
</protein>
<organism evidence="1 2">
    <name type="scientific">Zingiber officinale</name>
    <name type="common">Ginger</name>
    <name type="synonym">Amomum zingiber</name>
    <dbReference type="NCBI Taxonomy" id="94328"/>
    <lineage>
        <taxon>Eukaryota</taxon>
        <taxon>Viridiplantae</taxon>
        <taxon>Streptophyta</taxon>
        <taxon>Embryophyta</taxon>
        <taxon>Tracheophyta</taxon>
        <taxon>Spermatophyta</taxon>
        <taxon>Magnoliopsida</taxon>
        <taxon>Liliopsida</taxon>
        <taxon>Zingiberales</taxon>
        <taxon>Zingiberaceae</taxon>
        <taxon>Zingiber</taxon>
    </lineage>
</organism>
<proteinExistence type="predicted"/>
<dbReference type="AlphaFoldDB" id="A0A8J5F749"/>
<dbReference type="PANTHER" id="PTHR33384:SF1">
    <property type="entry name" value="EXPRESSED PROTEIN"/>
    <property type="match status" value="1"/>
</dbReference>
<accession>A0A8J5F749</accession>
<comment type="caution">
    <text evidence="1">The sequence shown here is derived from an EMBL/GenBank/DDBJ whole genome shotgun (WGS) entry which is preliminary data.</text>
</comment>
<dbReference type="Proteomes" id="UP000734854">
    <property type="component" value="Unassembled WGS sequence"/>
</dbReference>
<evidence type="ECO:0000313" key="2">
    <source>
        <dbReference type="Proteomes" id="UP000734854"/>
    </source>
</evidence>
<evidence type="ECO:0000313" key="1">
    <source>
        <dbReference type="EMBL" id="KAG6480989.1"/>
    </source>
</evidence>
<keyword evidence="2" id="KW-1185">Reference proteome</keyword>
<dbReference type="EMBL" id="JACMSC010000016">
    <property type="protein sequence ID" value="KAG6480989.1"/>
    <property type="molecule type" value="Genomic_DNA"/>
</dbReference>
<sequence>MNHCAVQQNALAAWEDWEEMGGSFAVAGADRKHPAICPKHQRMAPLPSVAVPVRPLRRIPSNHLDLLDPCDPEAGAVFPGFLLPKASFFSFPPSKGEGAENSVPSSPSFFCGSPPRRVANPVVFDSRFGEDRPPVPVGHFPAIQSSLSAPILPAQKGCPSAKISYEPARVRIEGFDCLNRDRQRCNSITAVA</sequence>